<dbReference type="KEGG" id="dya:Dyak_GE28930"/>
<dbReference type="EMBL" id="CM000159">
    <property type="protein sequence ID" value="KRK00642.1"/>
    <property type="molecule type" value="Genomic_DNA"/>
</dbReference>
<evidence type="ECO:0000313" key="1">
    <source>
        <dbReference type="EMBL" id="KRK00642.1"/>
    </source>
</evidence>
<proteinExistence type="predicted"/>
<reference evidence="1 2" key="1">
    <citation type="journal article" date="2007" name="Nature">
        <title>Evolution of genes and genomes on the Drosophila phylogeny.</title>
        <authorList>
            <consortium name="Drosophila 12 Genomes Consortium"/>
            <person name="Clark A.G."/>
            <person name="Eisen M.B."/>
            <person name="Smith D.R."/>
            <person name="Bergman C.M."/>
            <person name="Oliver B."/>
            <person name="Markow T.A."/>
            <person name="Kaufman T.C."/>
            <person name="Kellis M."/>
            <person name="Gelbart W."/>
            <person name="Iyer V.N."/>
            <person name="Pollard D.A."/>
            <person name="Sackton T.B."/>
            <person name="Larracuente A.M."/>
            <person name="Singh N.D."/>
            <person name="Abad J.P."/>
            <person name="Abt D.N."/>
            <person name="Adryan B."/>
            <person name="Aguade M."/>
            <person name="Akashi H."/>
            <person name="Anderson W.W."/>
            <person name="Aquadro C.F."/>
            <person name="Ardell D.H."/>
            <person name="Arguello R."/>
            <person name="Artieri C.G."/>
            <person name="Barbash D.A."/>
            <person name="Barker D."/>
            <person name="Barsanti P."/>
            <person name="Batterham P."/>
            <person name="Batzoglou S."/>
            <person name="Begun D."/>
            <person name="Bhutkar A."/>
            <person name="Blanco E."/>
            <person name="Bosak S.A."/>
            <person name="Bradley R.K."/>
            <person name="Brand A.D."/>
            <person name="Brent M.R."/>
            <person name="Brooks A.N."/>
            <person name="Brown R.H."/>
            <person name="Butlin R.K."/>
            <person name="Caggese C."/>
            <person name="Calvi B.R."/>
            <person name="Bernardo de Carvalho A."/>
            <person name="Caspi A."/>
            <person name="Castrezana S."/>
            <person name="Celniker S.E."/>
            <person name="Chang J.L."/>
            <person name="Chapple C."/>
            <person name="Chatterji S."/>
            <person name="Chinwalla A."/>
            <person name="Civetta A."/>
            <person name="Clifton S.W."/>
            <person name="Comeron J.M."/>
            <person name="Costello J.C."/>
            <person name="Coyne J.A."/>
            <person name="Daub J."/>
            <person name="David R.G."/>
            <person name="Delcher A.L."/>
            <person name="Delehaunty K."/>
            <person name="Do C.B."/>
            <person name="Ebling H."/>
            <person name="Edwards K."/>
            <person name="Eickbush T."/>
            <person name="Evans J.D."/>
            <person name="Filipski A."/>
            <person name="Findeiss S."/>
            <person name="Freyhult E."/>
            <person name="Fulton L."/>
            <person name="Fulton R."/>
            <person name="Garcia A.C."/>
            <person name="Gardiner A."/>
            <person name="Garfield D.A."/>
            <person name="Garvin B.E."/>
            <person name="Gibson G."/>
            <person name="Gilbert D."/>
            <person name="Gnerre S."/>
            <person name="Godfrey J."/>
            <person name="Good R."/>
            <person name="Gotea V."/>
            <person name="Gravely B."/>
            <person name="Greenberg A.J."/>
            <person name="Griffiths-Jones S."/>
            <person name="Gross S."/>
            <person name="Guigo R."/>
            <person name="Gustafson E.A."/>
            <person name="Haerty W."/>
            <person name="Hahn M.W."/>
            <person name="Halligan D.L."/>
            <person name="Halpern A.L."/>
            <person name="Halter G.M."/>
            <person name="Han M.V."/>
            <person name="Heger A."/>
            <person name="Hillier L."/>
            <person name="Hinrichs A.S."/>
            <person name="Holmes I."/>
            <person name="Hoskins R.A."/>
            <person name="Hubisz M.J."/>
            <person name="Hultmark D."/>
            <person name="Huntley M.A."/>
            <person name="Jaffe D.B."/>
            <person name="Jagadeeshan S."/>
            <person name="Jeck W.R."/>
            <person name="Johnson J."/>
            <person name="Jones C.D."/>
            <person name="Jordan W.C."/>
            <person name="Karpen G.H."/>
            <person name="Kataoka E."/>
            <person name="Keightley P.D."/>
            <person name="Kheradpour P."/>
            <person name="Kirkness E.F."/>
            <person name="Koerich L.B."/>
            <person name="Kristiansen K."/>
            <person name="Kudrna D."/>
            <person name="Kulathinal R.J."/>
            <person name="Kumar S."/>
            <person name="Kwok R."/>
            <person name="Lander E."/>
            <person name="Langley C.H."/>
            <person name="Lapoint R."/>
            <person name="Lazzaro B.P."/>
            <person name="Lee S.J."/>
            <person name="Levesque L."/>
            <person name="Li R."/>
            <person name="Lin C.F."/>
            <person name="Lin M.F."/>
            <person name="Lindblad-Toh K."/>
            <person name="Llopart A."/>
            <person name="Long M."/>
            <person name="Low L."/>
            <person name="Lozovsky E."/>
            <person name="Lu J."/>
            <person name="Luo M."/>
            <person name="Machado C.A."/>
            <person name="Makalowski W."/>
            <person name="Marzo M."/>
            <person name="Matsuda M."/>
            <person name="Matzkin L."/>
            <person name="McAllister B."/>
            <person name="McBride C.S."/>
            <person name="McKernan B."/>
            <person name="McKernan K."/>
            <person name="Mendez-Lago M."/>
            <person name="Minx P."/>
            <person name="Mollenhauer M.U."/>
            <person name="Montooth K."/>
            <person name="Mount S.M."/>
            <person name="Mu X."/>
            <person name="Myers E."/>
            <person name="Negre B."/>
            <person name="Newfeld S."/>
            <person name="Nielsen R."/>
            <person name="Noor M.A."/>
            <person name="O'Grady P."/>
            <person name="Pachter L."/>
            <person name="Papaceit M."/>
            <person name="Parisi M.J."/>
            <person name="Parisi M."/>
            <person name="Parts L."/>
            <person name="Pedersen J.S."/>
            <person name="Pesole G."/>
            <person name="Phillippy A.M."/>
            <person name="Ponting C.P."/>
            <person name="Pop M."/>
            <person name="Porcelli D."/>
            <person name="Powell J.R."/>
            <person name="Prohaska S."/>
            <person name="Pruitt K."/>
            <person name="Puig M."/>
            <person name="Quesneville H."/>
            <person name="Ram K.R."/>
            <person name="Rand D."/>
            <person name="Rasmussen M.D."/>
            <person name="Reed L.K."/>
            <person name="Reenan R."/>
            <person name="Reily A."/>
            <person name="Remington K.A."/>
            <person name="Rieger T.T."/>
            <person name="Ritchie M.G."/>
            <person name="Robin C."/>
            <person name="Rogers Y.H."/>
            <person name="Rohde C."/>
            <person name="Rozas J."/>
            <person name="Rubenfield M.J."/>
            <person name="Ruiz A."/>
            <person name="Russo S."/>
            <person name="Salzberg S.L."/>
            <person name="Sanchez-Gracia A."/>
            <person name="Saranga D.J."/>
            <person name="Sato H."/>
            <person name="Schaeffer S.W."/>
            <person name="Schatz M.C."/>
            <person name="Schlenke T."/>
            <person name="Schwartz R."/>
            <person name="Segarra C."/>
            <person name="Singh R.S."/>
            <person name="Sirot L."/>
            <person name="Sirota M."/>
            <person name="Sisneros N.B."/>
            <person name="Smith C.D."/>
            <person name="Smith T.F."/>
            <person name="Spieth J."/>
            <person name="Stage D.E."/>
            <person name="Stark A."/>
            <person name="Stephan W."/>
            <person name="Strausberg R.L."/>
            <person name="Strempel S."/>
            <person name="Sturgill D."/>
            <person name="Sutton G."/>
            <person name="Sutton G.G."/>
            <person name="Tao W."/>
            <person name="Teichmann S."/>
            <person name="Tobari Y.N."/>
            <person name="Tomimura Y."/>
            <person name="Tsolas J.M."/>
            <person name="Valente V.L."/>
            <person name="Venter E."/>
            <person name="Venter J.C."/>
            <person name="Vicario S."/>
            <person name="Vieira F.G."/>
            <person name="Vilella A.J."/>
            <person name="Villasante A."/>
            <person name="Walenz B."/>
            <person name="Wang J."/>
            <person name="Wasserman M."/>
            <person name="Watts T."/>
            <person name="Wilson D."/>
            <person name="Wilson R.K."/>
            <person name="Wing R.A."/>
            <person name="Wolfner M.F."/>
            <person name="Wong A."/>
            <person name="Wong G.K."/>
            <person name="Wu C.I."/>
            <person name="Wu G."/>
            <person name="Yamamoto D."/>
            <person name="Yang H.P."/>
            <person name="Yang S.P."/>
            <person name="Yorke J.A."/>
            <person name="Yoshida K."/>
            <person name="Zdobnov E."/>
            <person name="Zhang P."/>
            <person name="Zhang Y."/>
            <person name="Zimin A.V."/>
            <person name="Baldwin J."/>
            <person name="Abdouelleil A."/>
            <person name="Abdulkadir J."/>
            <person name="Abebe A."/>
            <person name="Abera B."/>
            <person name="Abreu J."/>
            <person name="Acer S.C."/>
            <person name="Aftuck L."/>
            <person name="Alexander A."/>
            <person name="An P."/>
            <person name="Anderson E."/>
            <person name="Anderson S."/>
            <person name="Arachi H."/>
            <person name="Azer M."/>
            <person name="Bachantsang P."/>
            <person name="Barry A."/>
            <person name="Bayul T."/>
            <person name="Berlin A."/>
            <person name="Bessette D."/>
            <person name="Bloom T."/>
            <person name="Blye J."/>
            <person name="Boguslavskiy L."/>
            <person name="Bonnet C."/>
            <person name="Boukhgalter B."/>
            <person name="Bourzgui I."/>
            <person name="Brown A."/>
            <person name="Cahill P."/>
            <person name="Channer S."/>
            <person name="Cheshatsang Y."/>
            <person name="Chuda L."/>
            <person name="Citroen M."/>
            <person name="Collymore A."/>
            <person name="Cooke P."/>
            <person name="Costello M."/>
            <person name="D'Aco K."/>
            <person name="Daza R."/>
            <person name="De Haan G."/>
            <person name="DeGray S."/>
            <person name="DeMaso C."/>
            <person name="Dhargay N."/>
            <person name="Dooley K."/>
            <person name="Dooley E."/>
            <person name="Doricent M."/>
            <person name="Dorje P."/>
            <person name="Dorjee K."/>
            <person name="Dupes A."/>
            <person name="Elong R."/>
            <person name="Falk J."/>
            <person name="Farina A."/>
            <person name="Faro S."/>
            <person name="Ferguson D."/>
            <person name="Fisher S."/>
            <person name="Foley C.D."/>
            <person name="Franke A."/>
            <person name="Friedrich D."/>
            <person name="Gadbois L."/>
            <person name="Gearin G."/>
            <person name="Gearin C.R."/>
            <person name="Giannoukos G."/>
            <person name="Goode T."/>
            <person name="Graham J."/>
            <person name="Grandbois E."/>
            <person name="Grewal S."/>
            <person name="Gyaltsen K."/>
            <person name="Hafez N."/>
            <person name="Hagos B."/>
            <person name="Hall J."/>
            <person name="Henson C."/>
            <person name="Hollinger A."/>
            <person name="Honan T."/>
            <person name="Huard M.D."/>
            <person name="Hughes L."/>
            <person name="Hurhula B."/>
            <person name="Husby M.E."/>
            <person name="Kamat A."/>
            <person name="Kanga B."/>
            <person name="Kashin S."/>
            <person name="Khazanovich D."/>
            <person name="Kisner P."/>
            <person name="Lance K."/>
            <person name="Lara M."/>
            <person name="Lee W."/>
            <person name="Lennon N."/>
            <person name="Letendre F."/>
            <person name="LeVine R."/>
            <person name="Lipovsky A."/>
            <person name="Liu X."/>
            <person name="Liu J."/>
            <person name="Liu S."/>
            <person name="Lokyitsang T."/>
            <person name="Lokyitsang Y."/>
            <person name="Lubonja R."/>
            <person name="Lui A."/>
            <person name="MacDonald P."/>
            <person name="Magnisalis V."/>
            <person name="Maru K."/>
            <person name="Matthews C."/>
            <person name="McCusker W."/>
            <person name="McDonough S."/>
            <person name="Mehta T."/>
            <person name="Meldrim J."/>
            <person name="Meneus L."/>
            <person name="Mihai O."/>
            <person name="Mihalev A."/>
            <person name="Mihova T."/>
            <person name="Mittelman R."/>
            <person name="Mlenga V."/>
            <person name="Montmayeur A."/>
            <person name="Mulrain L."/>
            <person name="Navidi A."/>
            <person name="Naylor J."/>
            <person name="Negash T."/>
            <person name="Nguyen T."/>
            <person name="Nguyen N."/>
            <person name="Nicol R."/>
            <person name="Norbu C."/>
            <person name="Norbu N."/>
            <person name="Novod N."/>
            <person name="O'Neill B."/>
            <person name="Osman S."/>
            <person name="Markiewicz E."/>
            <person name="Oyono O.L."/>
            <person name="Patti C."/>
            <person name="Phunkhang P."/>
            <person name="Pierre F."/>
            <person name="Priest M."/>
            <person name="Raghuraman S."/>
            <person name="Rege F."/>
            <person name="Reyes R."/>
            <person name="Rise C."/>
            <person name="Rogov P."/>
            <person name="Ross K."/>
            <person name="Ryan E."/>
            <person name="Settipalli S."/>
            <person name="Shea T."/>
            <person name="Sherpa N."/>
            <person name="Shi L."/>
            <person name="Shih D."/>
            <person name="Sparrow T."/>
            <person name="Spaulding J."/>
            <person name="Stalker J."/>
            <person name="Stange-Thomann N."/>
            <person name="Stavropoulos S."/>
            <person name="Stone C."/>
            <person name="Strader C."/>
            <person name="Tesfaye S."/>
            <person name="Thomson T."/>
            <person name="Thoulutsang Y."/>
            <person name="Thoulutsang D."/>
            <person name="Topham K."/>
            <person name="Topping I."/>
            <person name="Tsamla T."/>
            <person name="Vassiliev H."/>
            <person name="Vo A."/>
            <person name="Wangchuk T."/>
            <person name="Wangdi T."/>
            <person name="Weiand M."/>
            <person name="Wilkinson J."/>
            <person name="Wilson A."/>
            <person name="Yadav S."/>
            <person name="Young G."/>
            <person name="Yu Q."/>
            <person name="Zembek L."/>
            <person name="Zhong D."/>
            <person name="Zimmer A."/>
            <person name="Zwirko Z."/>
            <person name="Jaffe D.B."/>
            <person name="Alvarez P."/>
            <person name="Brockman W."/>
            <person name="Butler J."/>
            <person name="Chin C."/>
            <person name="Gnerre S."/>
            <person name="Grabherr M."/>
            <person name="Kleber M."/>
            <person name="Mauceli E."/>
            <person name="MacCallum I."/>
        </authorList>
    </citation>
    <scope>NUCLEOTIDE SEQUENCE [LARGE SCALE GENOMIC DNA]</scope>
    <source>
        <strain evidence="2">Tai18E2 / Tucson 14021-0261.01</strain>
    </source>
</reference>
<protein>
    <submittedName>
        <fullName evidence="1">Uncharacterized protein</fullName>
    </submittedName>
</protein>
<organism evidence="1 2">
    <name type="scientific">Drosophila yakuba</name>
    <name type="common">Fruit fly</name>
    <dbReference type="NCBI Taxonomy" id="7245"/>
    <lineage>
        <taxon>Eukaryota</taxon>
        <taxon>Metazoa</taxon>
        <taxon>Ecdysozoa</taxon>
        <taxon>Arthropoda</taxon>
        <taxon>Hexapoda</taxon>
        <taxon>Insecta</taxon>
        <taxon>Pterygota</taxon>
        <taxon>Neoptera</taxon>
        <taxon>Endopterygota</taxon>
        <taxon>Diptera</taxon>
        <taxon>Brachycera</taxon>
        <taxon>Muscomorpha</taxon>
        <taxon>Ephydroidea</taxon>
        <taxon>Drosophilidae</taxon>
        <taxon>Drosophila</taxon>
        <taxon>Sophophora</taxon>
    </lineage>
</organism>
<reference evidence="1 2" key="2">
    <citation type="journal article" date="2007" name="PLoS Biol.">
        <title>Principles of genome evolution in the Drosophila melanogaster species group.</title>
        <authorList>
            <person name="Ranz J.M."/>
            <person name="Maurin D."/>
            <person name="Chan Y.S."/>
            <person name="von Grotthuss M."/>
            <person name="Hillier L.W."/>
            <person name="Roote J."/>
            <person name="Ashburner M."/>
            <person name="Bergman C.M."/>
        </authorList>
    </citation>
    <scope>NUCLEOTIDE SEQUENCE [LARGE SCALE GENOMIC DNA]</scope>
    <source>
        <strain evidence="2">Tai18E2 / Tucson 14021-0261.01</strain>
    </source>
</reference>
<sequence>YNEVAFSLSPHNSSRISWFLNENLEVRNETSCGEIGPEQAKHNYRKNLPQHVIKSVPSVTLFGIKAVRGGPINTY</sequence>
<feature type="non-terminal residue" evidence="1">
    <location>
        <position position="75"/>
    </location>
</feature>
<name>A0A0R1DZ97_DROYA</name>
<evidence type="ECO:0000313" key="2">
    <source>
        <dbReference type="Proteomes" id="UP000002282"/>
    </source>
</evidence>
<dbReference type="Proteomes" id="UP000002282">
    <property type="component" value="Chromosome 3L"/>
</dbReference>
<keyword evidence="2" id="KW-1185">Reference proteome</keyword>
<dbReference type="AlphaFoldDB" id="A0A0R1DZ97"/>
<accession>A0A0R1DZ97</accession>
<gene>
    <name evidence="1" type="primary">Dyak\GE28930</name>
    <name evidence="1" type="synonym">GE28930</name>
    <name evidence="1" type="ORF">Dyak_GE28930</name>
</gene>